<name>A0A4Y8CMM3_9HELO</name>
<reference evidence="1 2" key="1">
    <citation type="submission" date="2017-11" db="EMBL/GenBank/DDBJ databases">
        <title>Comparative genomics of Botrytis spp.</title>
        <authorList>
            <person name="Valero-Jimenez C.A."/>
            <person name="Tapia P."/>
            <person name="Veloso J."/>
            <person name="Silva-Moreno E."/>
            <person name="Staats M."/>
            <person name="Valdes J.H."/>
            <person name="Van Kan J.A.L."/>
        </authorList>
    </citation>
    <scope>NUCLEOTIDE SEQUENCE [LARGE SCALE GENOMIC DNA]</scope>
    <source>
        <strain evidence="1 2">MUCL2830</strain>
    </source>
</reference>
<evidence type="ECO:0000313" key="1">
    <source>
        <dbReference type="EMBL" id="TEY38612.1"/>
    </source>
</evidence>
<dbReference type="EMBL" id="PHWZ01000482">
    <property type="protein sequence ID" value="TEY38612.1"/>
    <property type="molecule type" value="Genomic_DNA"/>
</dbReference>
<gene>
    <name evidence="1" type="ORF">BOTCAL_0483g00040</name>
</gene>
<protein>
    <submittedName>
        <fullName evidence="1">Uncharacterized protein</fullName>
    </submittedName>
</protein>
<keyword evidence="2" id="KW-1185">Reference proteome</keyword>
<comment type="caution">
    <text evidence="1">The sequence shown here is derived from an EMBL/GenBank/DDBJ whole genome shotgun (WGS) entry which is preliminary data.</text>
</comment>
<dbReference type="AlphaFoldDB" id="A0A4Y8CMM3"/>
<proteinExistence type="predicted"/>
<organism evidence="1 2">
    <name type="scientific">Botryotinia calthae</name>
    <dbReference type="NCBI Taxonomy" id="38488"/>
    <lineage>
        <taxon>Eukaryota</taxon>
        <taxon>Fungi</taxon>
        <taxon>Dikarya</taxon>
        <taxon>Ascomycota</taxon>
        <taxon>Pezizomycotina</taxon>
        <taxon>Leotiomycetes</taxon>
        <taxon>Helotiales</taxon>
        <taxon>Sclerotiniaceae</taxon>
        <taxon>Botryotinia</taxon>
    </lineage>
</organism>
<evidence type="ECO:0000313" key="2">
    <source>
        <dbReference type="Proteomes" id="UP000297299"/>
    </source>
</evidence>
<dbReference type="OrthoDB" id="3548738at2759"/>
<dbReference type="Proteomes" id="UP000297299">
    <property type="component" value="Unassembled WGS sequence"/>
</dbReference>
<accession>A0A4Y8CMM3</accession>
<sequence>MVVLPDPESDNWPFFKSIYLGQDSLHHSHKPHHRRSRDKTLKLWKLYLPLESQKDQFKFVLFLQRLMTMVEEHYSNRHQSKNWKVSKPIEDWYH</sequence>